<keyword evidence="1" id="KW-0812">Transmembrane</keyword>
<organism evidence="4 5">
    <name type="scientific">Colletotrichum kahawae</name>
    <name type="common">Coffee berry disease fungus</name>
    <dbReference type="NCBI Taxonomy" id="34407"/>
    <lineage>
        <taxon>Eukaryota</taxon>
        <taxon>Fungi</taxon>
        <taxon>Dikarya</taxon>
        <taxon>Ascomycota</taxon>
        <taxon>Pezizomycotina</taxon>
        <taxon>Sordariomycetes</taxon>
        <taxon>Hypocreomycetidae</taxon>
        <taxon>Glomerellales</taxon>
        <taxon>Glomerellaceae</taxon>
        <taxon>Colletotrichum</taxon>
        <taxon>Colletotrichum gloeosporioides species complex</taxon>
    </lineage>
</organism>
<evidence type="ECO:0000259" key="2">
    <source>
        <dbReference type="Pfam" id="PF06985"/>
    </source>
</evidence>
<evidence type="ECO:0000259" key="3">
    <source>
        <dbReference type="Pfam" id="PF26640"/>
    </source>
</evidence>
<dbReference type="PANTHER" id="PTHR10622">
    <property type="entry name" value="HET DOMAIN-CONTAINING PROTEIN"/>
    <property type="match status" value="1"/>
</dbReference>
<dbReference type="Proteomes" id="UP001281614">
    <property type="component" value="Unassembled WGS sequence"/>
</dbReference>
<dbReference type="InterPro" id="IPR010730">
    <property type="entry name" value="HET"/>
</dbReference>
<keyword evidence="1" id="KW-1133">Transmembrane helix</keyword>
<feature type="transmembrane region" description="Helical" evidence="1">
    <location>
        <begin position="795"/>
        <end position="816"/>
    </location>
</feature>
<dbReference type="EMBL" id="VYYT01000001">
    <property type="protein sequence ID" value="KAK2780367.1"/>
    <property type="molecule type" value="Genomic_DNA"/>
</dbReference>
<protein>
    <submittedName>
        <fullName evidence="4">Mitochondrion organization and biogenesis protein</fullName>
    </submittedName>
</protein>
<dbReference type="PANTHER" id="PTHR10622:SF10">
    <property type="entry name" value="HET DOMAIN-CONTAINING PROTEIN"/>
    <property type="match status" value="1"/>
</dbReference>
<dbReference type="InterPro" id="IPR058525">
    <property type="entry name" value="DUF8212"/>
</dbReference>
<feature type="transmembrane region" description="Helical" evidence="1">
    <location>
        <begin position="837"/>
        <end position="857"/>
    </location>
</feature>
<keyword evidence="5" id="KW-1185">Reference proteome</keyword>
<comment type="caution">
    <text evidence="4">The sequence shown here is derived from an EMBL/GenBank/DDBJ whole genome shotgun (WGS) entry which is preliminary data.</text>
</comment>
<feature type="domain" description="Heterokaryon incompatibility" evidence="2">
    <location>
        <begin position="21"/>
        <end position="111"/>
    </location>
</feature>
<evidence type="ECO:0000313" key="4">
    <source>
        <dbReference type="EMBL" id="KAK2780367.1"/>
    </source>
</evidence>
<reference evidence="4" key="1">
    <citation type="submission" date="2023-02" db="EMBL/GenBank/DDBJ databases">
        <title>Colletotrichum kahawae CIFC_Que2 genome sequencing and assembly.</title>
        <authorList>
            <person name="Baroncelli R."/>
        </authorList>
    </citation>
    <scope>NUCLEOTIDE SEQUENCE</scope>
    <source>
        <strain evidence="4">CIFC_Que2</strain>
    </source>
</reference>
<evidence type="ECO:0000256" key="1">
    <source>
        <dbReference type="SAM" id="Phobius"/>
    </source>
</evidence>
<accession>A0AAD9YW71</accession>
<sequence length="987" mass="113768">MRLLNTKTFEIQEFFGAVPQYAILSHTWGENEVSFLDMQDHSIATVHAGFRKIQGACQTALEYGLDYMWIDTCCIDKRSSAELSEAINSMFRWYQDSQICITYLSDVSDELSSHPLNRLGSSAFVSSRWFTRSWTLQELIAPRRLLFFSENWRLIAERDDVWLPLYEITGVDPDVFGGRGLSKIPVARKMFWAARRTATRQEDVAYSLMGIFGVNMPMLYGEGKRAFRRLQEEIIRTGDDSTIFAWCGRDQVETPISITNRGVQCGSQLMPVSILAISPADFAACGQKFPPSGAKSLEALRLIGERHLQDTEDEEYENSPEVRREEIEKAMDAAVDDLDSSSVVSYGSATTLVGSSDSAPIRSGLNRAISFLLEHPALARLFEAAIRKPQIRDERFRRNFVRMLREFGVELTSEATTKEELTSASFLRQYRVAIASAVTMRTSEKCLKPIELDQPRIILQTFTEEETQREELDFEFEDEFIPEEEVPKDAEDLEFGYMDTFILNSVAFENMVRRLNDFVNPSFRSQAQKLVEKVLKNCHTEQNEYRAAMKKRMHPVITELEESRSSFILLDVENTKNRLDRLQIWLETVTGEAWNWWPLHSPKYAMRPTEVRVGWQCTEQQEYPRPRYIFLVATTDRHTFKQLPSLYLSTDDFGQELRQVYRELKGFWRSWFSPYGFSHCDFVRFEKFCRNGFAHRGLGVPTTAQKDYYYTPRPALREPPVSPEEFSHIYQYTTKNGFVGSSWTLPFYSCVESLSSDTVGCIPQRYHYLDEKSNRKEDFWGLYIQERRSALMTSFYIILCLSPFLIFCVHYLLGIIQGDMQNATTPPKMRFFNAIKTIALFGSFVVDTTVSASPILGNATLHDAIPKPYTSIKGIAIPPDPKLLPPTIDVERGRYSYLVRLKDDLSIDAWKSHYLLLKYMYNPWDGESYNISSYRTQPWLSYDGIFDSTALRAIGAREEVYFISPKDPSQFGKVEGDVKKFGHGYQP</sequence>
<dbReference type="Pfam" id="PF26640">
    <property type="entry name" value="DUF8212"/>
    <property type="match status" value="1"/>
</dbReference>
<feature type="domain" description="DUF8212" evidence="3">
    <location>
        <begin position="225"/>
        <end position="320"/>
    </location>
</feature>
<dbReference type="Pfam" id="PF06985">
    <property type="entry name" value="HET"/>
    <property type="match status" value="1"/>
</dbReference>
<dbReference type="AlphaFoldDB" id="A0AAD9YW71"/>
<keyword evidence="1" id="KW-0472">Membrane</keyword>
<gene>
    <name evidence="4" type="ORF">CKAH01_00311</name>
</gene>
<proteinExistence type="predicted"/>
<name>A0AAD9YW71_COLKA</name>
<evidence type="ECO:0000313" key="5">
    <source>
        <dbReference type="Proteomes" id="UP001281614"/>
    </source>
</evidence>